<dbReference type="EMBL" id="FOGJ01000018">
    <property type="protein sequence ID" value="SES07911.1"/>
    <property type="molecule type" value="Genomic_DNA"/>
</dbReference>
<dbReference type="InterPro" id="IPR009327">
    <property type="entry name" value="Cupin_DUF985"/>
</dbReference>
<evidence type="ECO:0000313" key="3">
    <source>
        <dbReference type="Proteomes" id="UP000182584"/>
    </source>
</evidence>
<feature type="domain" description="DUF985" evidence="1">
    <location>
        <begin position="15"/>
        <end position="137"/>
    </location>
</feature>
<dbReference type="PANTHER" id="PTHR33387:SF3">
    <property type="entry name" value="DUF985 DOMAIN-CONTAINING PROTEIN"/>
    <property type="match status" value="1"/>
</dbReference>
<organism evidence="2 3">
    <name type="scientific">Butyrivibrio fibrisolvens</name>
    <dbReference type="NCBI Taxonomy" id="831"/>
    <lineage>
        <taxon>Bacteria</taxon>
        <taxon>Bacillati</taxon>
        <taxon>Bacillota</taxon>
        <taxon>Clostridia</taxon>
        <taxon>Lachnospirales</taxon>
        <taxon>Lachnospiraceae</taxon>
        <taxon>Butyrivibrio</taxon>
    </lineage>
</organism>
<name>A0A1H9UF67_BUTFI</name>
<proteinExistence type="predicted"/>
<evidence type="ECO:0000313" key="2">
    <source>
        <dbReference type="EMBL" id="SES07911.1"/>
    </source>
</evidence>
<dbReference type="SUPFAM" id="SSF51182">
    <property type="entry name" value="RmlC-like cupins"/>
    <property type="match status" value="1"/>
</dbReference>
<evidence type="ECO:0000259" key="1">
    <source>
        <dbReference type="Pfam" id="PF06172"/>
    </source>
</evidence>
<dbReference type="CDD" id="cd06121">
    <property type="entry name" value="cupin_YML079wp"/>
    <property type="match status" value="1"/>
</dbReference>
<gene>
    <name evidence="2" type="ORF">SAMN04487884_11857</name>
</gene>
<dbReference type="Gene3D" id="2.60.120.10">
    <property type="entry name" value="Jelly Rolls"/>
    <property type="match status" value="1"/>
</dbReference>
<dbReference type="AlphaFoldDB" id="A0A1H9UF67"/>
<dbReference type="RefSeq" id="WP_074757045.1">
    <property type="nucleotide sequence ID" value="NZ_FOGJ01000018.1"/>
</dbReference>
<dbReference type="Pfam" id="PF06172">
    <property type="entry name" value="Cupin_5"/>
    <property type="match status" value="1"/>
</dbReference>
<dbReference type="Proteomes" id="UP000182584">
    <property type="component" value="Unassembled WGS sequence"/>
</dbReference>
<dbReference type="InterPro" id="IPR039935">
    <property type="entry name" value="YML079W-like"/>
</dbReference>
<accession>A0A1H9UF67</accession>
<dbReference type="InterPro" id="IPR011051">
    <property type="entry name" value="RmlC_Cupin_sf"/>
</dbReference>
<reference evidence="2 3" key="1">
    <citation type="submission" date="2016-10" db="EMBL/GenBank/DDBJ databases">
        <authorList>
            <person name="de Groot N.N."/>
        </authorList>
    </citation>
    <scope>NUCLEOTIDE SEQUENCE [LARGE SCALE GENOMIC DNA]</scope>
    <source>
        <strain evidence="2 3">AR40</strain>
    </source>
</reference>
<dbReference type="InterPro" id="IPR014710">
    <property type="entry name" value="RmlC-like_jellyroll"/>
</dbReference>
<sequence length="166" mass="18907">MDAIKMSKRTEFLKNKYSLVRHPEGGWFAEVYTSPFDHENRALMGSIYFLLEGADISHFHQIDCDEIWYHHEGCALKITMIIDGKVSESIIGTGEDQTAMAVIPKGAIFAAENLDKDGYCFMSCATTPKFMYDGFRLVYEEEIKSLCPDMFEKLAHLAFSKEEPIV</sequence>
<protein>
    <recommendedName>
        <fullName evidence="1">DUF985 domain-containing protein</fullName>
    </recommendedName>
</protein>
<dbReference type="PANTHER" id="PTHR33387">
    <property type="entry name" value="RMLC-LIKE JELLY ROLL FOLD PROTEIN"/>
    <property type="match status" value="1"/>
</dbReference>